<dbReference type="OrthoDB" id="9985428at2759"/>
<feature type="region of interest" description="Disordered" evidence="1">
    <location>
        <begin position="10"/>
        <end position="32"/>
    </location>
</feature>
<dbReference type="PANTHER" id="PTHR35596:SF1">
    <property type="entry name" value="MICROBIAL-TYPE PARG CATALYTIC DOMAIN-CONTAINING PROTEIN"/>
    <property type="match status" value="1"/>
</dbReference>
<reference evidence="3 4" key="1">
    <citation type="submission" date="2019-01" db="EMBL/GenBank/DDBJ databases">
        <title>Draft genome sequence of Psathyrella aberdarensis IHI B618.</title>
        <authorList>
            <person name="Buettner E."/>
            <person name="Kellner H."/>
        </authorList>
    </citation>
    <scope>NUCLEOTIDE SEQUENCE [LARGE SCALE GENOMIC DNA]</scope>
    <source>
        <strain evidence="3 4">IHI B618</strain>
    </source>
</reference>
<evidence type="ECO:0000256" key="1">
    <source>
        <dbReference type="SAM" id="MobiDB-lite"/>
    </source>
</evidence>
<dbReference type="STRING" id="2316362.A0A4Q2DVZ7"/>
<evidence type="ECO:0000259" key="2">
    <source>
        <dbReference type="Pfam" id="PF10021"/>
    </source>
</evidence>
<dbReference type="Gene3D" id="3.40.220.10">
    <property type="entry name" value="Leucine Aminopeptidase, subunit E, domain 1"/>
    <property type="match status" value="2"/>
</dbReference>
<feature type="region of interest" description="Disordered" evidence="1">
    <location>
        <begin position="50"/>
        <end position="79"/>
    </location>
</feature>
<dbReference type="SUPFAM" id="SSF52949">
    <property type="entry name" value="Macro domain-like"/>
    <property type="match status" value="1"/>
</dbReference>
<proteinExistence type="predicted"/>
<evidence type="ECO:0000313" key="4">
    <source>
        <dbReference type="Proteomes" id="UP000290288"/>
    </source>
</evidence>
<dbReference type="PANTHER" id="PTHR35596">
    <property type="entry name" value="DUF2263 DOMAIN-CONTAINING PROTEIN"/>
    <property type="match status" value="1"/>
</dbReference>
<organism evidence="3 4">
    <name type="scientific">Candolleomyces aberdarensis</name>
    <dbReference type="NCBI Taxonomy" id="2316362"/>
    <lineage>
        <taxon>Eukaryota</taxon>
        <taxon>Fungi</taxon>
        <taxon>Dikarya</taxon>
        <taxon>Basidiomycota</taxon>
        <taxon>Agaricomycotina</taxon>
        <taxon>Agaricomycetes</taxon>
        <taxon>Agaricomycetidae</taxon>
        <taxon>Agaricales</taxon>
        <taxon>Agaricineae</taxon>
        <taxon>Psathyrellaceae</taxon>
        <taxon>Candolleomyces</taxon>
    </lineage>
</organism>
<keyword evidence="4" id="KW-1185">Reference proteome</keyword>
<feature type="domain" description="Microbial-type PARG catalytic" evidence="2">
    <location>
        <begin position="75"/>
        <end position="173"/>
    </location>
</feature>
<dbReference type="Pfam" id="PF10021">
    <property type="entry name" value="PARG_cat_microb"/>
    <property type="match status" value="1"/>
</dbReference>
<dbReference type="NCBIfam" id="TIGR02452">
    <property type="entry name" value="TIGR02452 family protein"/>
    <property type="match status" value="1"/>
</dbReference>
<comment type="caution">
    <text evidence="3">The sequence shown here is derived from an EMBL/GenBank/DDBJ whole genome shotgun (WGS) entry which is preliminary data.</text>
</comment>
<protein>
    <recommendedName>
        <fullName evidence="2">Microbial-type PARG catalytic domain-containing protein</fullName>
    </recommendedName>
</protein>
<gene>
    <name evidence="3" type="ORF">EST38_g1493</name>
</gene>
<name>A0A4Q2DVZ7_9AGAR</name>
<accession>A0A4Q2DVZ7</accession>
<evidence type="ECO:0000313" key="3">
    <source>
        <dbReference type="EMBL" id="RXW24393.1"/>
    </source>
</evidence>
<dbReference type="EMBL" id="SDEE01000020">
    <property type="protein sequence ID" value="RXW24393.1"/>
    <property type="molecule type" value="Genomic_DNA"/>
</dbReference>
<dbReference type="AlphaFoldDB" id="A0A4Q2DVZ7"/>
<dbReference type="InterPro" id="IPR019261">
    <property type="entry name" value="PARG_cat_microbial"/>
</dbReference>
<dbReference type="InterPro" id="IPR012664">
    <property type="entry name" value="CHP02452"/>
</dbReference>
<sequence length="332" mass="36360">MNRVLRSAFKKTATVTPQASDTPRSATASLSQRKAIAEDTIARMKGVIKQHAREGATSSSTFIRDQLEPLDPSKSPNAPSSLIEVINSDAFTIARRLISEVPEAKGNTAVLNLASDEHPAGGWLFSLSKTQEEALCYASTLYSTLKKSYYPWPNVGPGSVAGVYSPGVVIFKHDLDNNCRELEQGERQVVSVLTVAAPRYRPLSPDRRSFQEPSTLEDLKGKIRLVYRMAAHNGQQYLVLGKQYNPVVTCGGKLKAYCVRLGAMGCGAYACPPRLVADQMKSILLEPEFQGWFQKIIFAVYDKDGLGSAAYPTNFAIFSDVFRDVKTSGPDQ</sequence>
<dbReference type="Proteomes" id="UP000290288">
    <property type="component" value="Unassembled WGS sequence"/>
</dbReference>
<dbReference type="InterPro" id="IPR043472">
    <property type="entry name" value="Macro_dom-like"/>
</dbReference>
<feature type="compositionally biased region" description="Polar residues" evidence="1">
    <location>
        <begin position="13"/>
        <end position="32"/>
    </location>
</feature>